<accession>A0AA41NFX1</accession>
<proteinExistence type="predicted"/>
<gene>
    <name evidence="1" type="ORF">SUZIE_204205</name>
</gene>
<reference evidence="1" key="1">
    <citation type="submission" date="2020-03" db="EMBL/GenBank/DDBJ databases">
        <title>Studies in the Genomics of Life Span.</title>
        <authorList>
            <person name="Glass D."/>
        </authorList>
    </citation>
    <scope>NUCLEOTIDE SEQUENCE</scope>
    <source>
        <strain evidence="1">SUZIE</strain>
        <tissue evidence="1">Muscle</tissue>
    </source>
</reference>
<organism evidence="1 2">
    <name type="scientific">Sciurus carolinensis</name>
    <name type="common">Eastern gray squirrel</name>
    <dbReference type="NCBI Taxonomy" id="30640"/>
    <lineage>
        <taxon>Eukaryota</taxon>
        <taxon>Metazoa</taxon>
        <taxon>Chordata</taxon>
        <taxon>Craniata</taxon>
        <taxon>Vertebrata</taxon>
        <taxon>Euteleostomi</taxon>
        <taxon>Mammalia</taxon>
        <taxon>Eutheria</taxon>
        <taxon>Euarchontoglires</taxon>
        <taxon>Glires</taxon>
        <taxon>Rodentia</taxon>
        <taxon>Sciuromorpha</taxon>
        <taxon>Sciuridae</taxon>
        <taxon>Sciurinae</taxon>
        <taxon>Sciurini</taxon>
        <taxon>Sciurus</taxon>
    </lineage>
</organism>
<dbReference type="EMBL" id="JAATJV010433684">
    <property type="protein sequence ID" value="MBZ3889687.1"/>
    <property type="molecule type" value="Genomic_DNA"/>
</dbReference>
<dbReference type="Proteomes" id="UP001166674">
    <property type="component" value="Unassembled WGS sequence"/>
</dbReference>
<comment type="caution">
    <text evidence="1">The sequence shown here is derived from an EMBL/GenBank/DDBJ whole genome shotgun (WGS) entry which is preliminary data.</text>
</comment>
<evidence type="ECO:0000313" key="1">
    <source>
        <dbReference type="EMBL" id="MBZ3889687.1"/>
    </source>
</evidence>
<sequence>MCRLSRWLAASGKQQQAAKDMKNCDHHNADLCKQLTSCNAFVEKAQKALTDWQRDLEMKTQQLEIKMCNKKEDMHGESPTGPHVLTSCFVWTSTTKPSSNGLKRW</sequence>
<dbReference type="AlphaFoldDB" id="A0AA41NFX1"/>
<name>A0AA41NFX1_SCICA</name>
<keyword evidence="2" id="KW-1185">Reference proteome</keyword>
<evidence type="ECO:0000313" key="2">
    <source>
        <dbReference type="Proteomes" id="UP001166674"/>
    </source>
</evidence>
<protein>
    <submittedName>
        <fullName evidence="1">Growth arrest-specific protein 7</fullName>
    </submittedName>
</protein>